<evidence type="ECO:0000313" key="8">
    <source>
        <dbReference type="EMBL" id="TFD52124.1"/>
    </source>
</evidence>
<dbReference type="Proteomes" id="UP000297447">
    <property type="component" value="Unassembled WGS sequence"/>
</dbReference>
<dbReference type="AlphaFoldDB" id="A0A4R9A4Q7"/>
<keyword evidence="3" id="KW-1003">Cell membrane</keyword>
<feature type="transmembrane region" description="Helical" evidence="7">
    <location>
        <begin position="189"/>
        <end position="209"/>
    </location>
</feature>
<name>A0A4R9A4Q7_9MICO</name>
<organism evidence="8 9">
    <name type="scientific">Cryobacterium frigoriphilum</name>
    <dbReference type="NCBI Taxonomy" id="1259150"/>
    <lineage>
        <taxon>Bacteria</taxon>
        <taxon>Bacillati</taxon>
        <taxon>Actinomycetota</taxon>
        <taxon>Actinomycetes</taxon>
        <taxon>Micrococcales</taxon>
        <taxon>Microbacteriaceae</taxon>
        <taxon>Cryobacterium</taxon>
    </lineage>
</organism>
<evidence type="ECO:0000313" key="9">
    <source>
        <dbReference type="Proteomes" id="UP000297447"/>
    </source>
</evidence>
<feature type="transmembrane region" description="Helical" evidence="7">
    <location>
        <begin position="430"/>
        <end position="450"/>
    </location>
</feature>
<dbReference type="EMBL" id="SOHE01000031">
    <property type="protein sequence ID" value="TFD52124.1"/>
    <property type="molecule type" value="Genomic_DNA"/>
</dbReference>
<feature type="transmembrane region" description="Helical" evidence="7">
    <location>
        <begin position="29"/>
        <end position="55"/>
    </location>
</feature>
<keyword evidence="5 7" id="KW-1133">Transmembrane helix</keyword>
<evidence type="ECO:0000256" key="4">
    <source>
        <dbReference type="ARBA" id="ARBA00022692"/>
    </source>
</evidence>
<comment type="subcellular location">
    <subcellularLocation>
        <location evidence="1">Cell membrane</location>
        <topology evidence="1">Multi-pass membrane protein</topology>
    </subcellularLocation>
</comment>
<feature type="transmembrane region" description="Helical" evidence="7">
    <location>
        <begin position="397"/>
        <end position="418"/>
    </location>
</feature>
<evidence type="ECO:0000256" key="3">
    <source>
        <dbReference type="ARBA" id="ARBA00022475"/>
    </source>
</evidence>
<evidence type="ECO:0000256" key="1">
    <source>
        <dbReference type="ARBA" id="ARBA00004651"/>
    </source>
</evidence>
<dbReference type="OrthoDB" id="9770347at2"/>
<feature type="transmembrane region" description="Helical" evidence="7">
    <location>
        <begin position="221"/>
        <end position="245"/>
    </location>
</feature>
<feature type="transmembrane region" description="Helical" evidence="7">
    <location>
        <begin position="462"/>
        <end position="485"/>
    </location>
</feature>
<dbReference type="GO" id="GO:0005886">
    <property type="term" value="C:plasma membrane"/>
    <property type="evidence" value="ECO:0007669"/>
    <property type="project" value="UniProtKB-SubCell"/>
</dbReference>
<dbReference type="InterPro" id="IPR050833">
    <property type="entry name" value="Poly_Biosynth_Transport"/>
</dbReference>
<evidence type="ECO:0000256" key="7">
    <source>
        <dbReference type="SAM" id="Phobius"/>
    </source>
</evidence>
<evidence type="ECO:0000256" key="5">
    <source>
        <dbReference type="ARBA" id="ARBA00022989"/>
    </source>
</evidence>
<evidence type="ECO:0008006" key="10">
    <source>
        <dbReference type="Google" id="ProtNLM"/>
    </source>
</evidence>
<feature type="transmembrane region" description="Helical" evidence="7">
    <location>
        <begin position="61"/>
        <end position="85"/>
    </location>
</feature>
<gene>
    <name evidence="8" type="ORF">E3T55_06995</name>
</gene>
<evidence type="ECO:0000256" key="6">
    <source>
        <dbReference type="ARBA" id="ARBA00023136"/>
    </source>
</evidence>
<feature type="transmembrane region" description="Helical" evidence="7">
    <location>
        <begin position="161"/>
        <end position="183"/>
    </location>
</feature>
<dbReference type="RefSeq" id="WP_134518862.1">
    <property type="nucleotide sequence ID" value="NZ_SOHE01000031.1"/>
</dbReference>
<keyword evidence="4 7" id="KW-0812">Transmembrane</keyword>
<feature type="transmembrane region" description="Helical" evidence="7">
    <location>
        <begin position="309"/>
        <end position="334"/>
    </location>
</feature>
<dbReference type="PANTHER" id="PTHR30250">
    <property type="entry name" value="PST FAMILY PREDICTED COLANIC ACID TRANSPORTER"/>
    <property type="match status" value="1"/>
</dbReference>
<evidence type="ECO:0000256" key="2">
    <source>
        <dbReference type="ARBA" id="ARBA00007430"/>
    </source>
</evidence>
<proteinExistence type="inferred from homology"/>
<comment type="caution">
    <text evidence="8">The sequence shown here is derived from an EMBL/GenBank/DDBJ whole genome shotgun (WGS) entry which is preliminary data.</text>
</comment>
<keyword evidence="9" id="KW-1185">Reference proteome</keyword>
<sequence length="517" mass="53135">MPLTPSPAPAPAAISADDRSLGDRVRTGALWAGGNALFLRVANILIMAVVARIVAPAELGVFALTLVVHGIVVSMAELGVASAIARSDQNVDSIAPTVVTISIVTSLTLGTLMAVFAAPLALLLGSGAAEDPLRVMALCVALVGPFAVPGALLQREFRQDLVFRAAAIAFVPGSAVLIVVSLAGDGAMAFAWSRVVGQLVMGSLMLLSVKRRYRPGFNTRVLASLIRFGLPLAFANLLSQVLLNIDYVFVGRFLSIEEVGLYNLAFNISLWSTAVIGSILNGLVLPAFSRVRAEGGDTTDALARGVRTVALIAAPLAALAFALAAPLIVTVYGGQWSAAAPVLRVLSLYGFLSVICLLLANVIVATGRTGVLFWVQAVALAALVPAMWAGVSVAGLIGVAAAHIVVILVATFPLYVLAIKRSLGAGPATILPALAWPAIAAGLAGVAAWLAASLLTVPALQLLTGGAAGALVYLALTSPLLLPLFPATGRLRSVRVVLDVLGRPAAWVTHRIARSAP</sequence>
<feature type="transmembrane region" description="Helical" evidence="7">
    <location>
        <begin position="97"/>
        <end position="123"/>
    </location>
</feature>
<keyword evidence="6 7" id="KW-0472">Membrane</keyword>
<feature type="transmembrane region" description="Helical" evidence="7">
    <location>
        <begin position="346"/>
        <end position="364"/>
    </location>
</feature>
<comment type="similarity">
    <text evidence="2">Belongs to the polysaccharide synthase family.</text>
</comment>
<accession>A0A4R9A4Q7</accession>
<feature type="transmembrane region" description="Helical" evidence="7">
    <location>
        <begin position="265"/>
        <end position="288"/>
    </location>
</feature>
<feature type="transmembrane region" description="Helical" evidence="7">
    <location>
        <begin position="371"/>
        <end position="391"/>
    </location>
</feature>
<protein>
    <recommendedName>
        <fullName evidence="10">Lipopolysaccharide biosynthesis protein</fullName>
    </recommendedName>
</protein>
<feature type="transmembrane region" description="Helical" evidence="7">
    <location>
        <begin position="135"/>
        <end position="154"/>
    </location>
</feature>
<dbReference type="PANTHER" id="PTHR30250:SF10">
    <property type="entry name" value="LIPOPOLYSACCHARIDE BIOSYNTHESIS PROTEIN WZXC"/>
    <property type="match status" value="1"/>
</dbReference>
<dbReference type="Pfam" id="PF13440">
    <property type="entry name" value="Polysacc_synt_3"/>
    <property type="match status" value="1"/>
</dbReference>
<reference evidence="8 9" key="1">
    <citation type="submission" date="2019-03" db="EMBL/GenBank/DDBJ databases">
        <title>Genomics of glacier-inhabiting Cryobacterium strains.</title>
        <authorList>
            <person name="Liu Q."/>
            <person name="Xin Y.-H."/>
        </authorList>
    </citation>
    <scope>NUCLEOTIDE SEQUENCE [LARGE SCALE GENOMIC DNA]</scope>
    <source>
        <strain evidence="8 9">Hh14</strain>
    </source>
</reference>